<dbReference type="Gene3D" id="2.115.10.20">
    <property type="entry name" value="Glycosyl hydrolase domain, family 43"/>
    <property type="match status" value="1"/>
</dbReference>
<comment type="similarity">
    <text evidence="1">Belongs to the glycosyl hydrolase 32 family.</text>
</comment>
<dbReference type="AlphaFoldDB" id="A0A2N7X6L1"/>
<evidence type="ECO:0000313" key="7">
    <source>
        <dbReference type="Proteomes" id="UP000235777"/>
    </source>
</evidence>
<evidence type="ECO:0000256" key="3">
    <source>
        <dbReference type="ARBA" id="ARBA00022801"/>
    </source>
</evidence>
<dbReference type="OrthoDB" id="9801455at2"/>
<keyword evidence="3" id="KW-0378">Hydrolase</keyword>
<proteinExistence type="inferred from homology"/>
<dbReference type="STRING" id="863227.GCA_000373005_01194"/>
<sequence>MAFRLEDRWVWDFWFAQESGLTHMFFLNAPKAIGDPEQRHWNVSIGHAVSSDLVNWTERGTTLHPARSPAWDDYTTWTGSVVRTSKQRWMMFYTGTNHADRGLVQRIGAAVSDDLHTWERLAHNPILEIDPSWYEPLNTDMWHDQAFRDPWVFAAPNGDGWHMVFTAREPIGPALGRGVLGHAVSRDLEHWSLRPPLFRSKVFGQLEVPQIFEHQGRWYCLFCTAKNHIEPTYCRERMSEPMTGTHYLIADHPLGEWRLVEEDFLVGDAAGSLYSGRVVHAPDGTLRFMAFLKFGKDSQFIGEISDPMPVHVLDNGRLLVDASPYGVGAPGRLAGKRQECDTR</sequence>
<protein>
    <recommendedName>
        <fullName evidence="2">beta-fructofuranosidase</fullName>
        <ecNumber evidence="2">3.2.1.26</ecNumber>
    </recommendedName>
</protein>
<accession>A0A2N7X6L1</accession>
<evidence type="ECO:0000259" key="5">
    <source>
        <dbReference type="Pfam" id="PF00251"/>
    </source>
</evidence>
<dbReference type="PANTHER" id="PTHR43101:SF1">
    <property type="entry name" value="BETA-FRUCTOSIDASE"/>
    <property type="match status" value="1"/>
</dbReference>
<dbReference type="InterPro" id="IPR013148">
    <property type="entry name" value="Glyco_hydro_32_N"/>
</dbReference>
<dbReference type="Pfam" id="PF00251">
    <property type="entry name" value="Glyco_hydro_32N"/>
    <property type="match status" value="1"/>
</dbReference>
<evidence type="ECO:0000256" key="4">
    <source>
        <dbReference type="ARBA" id="ARBA00023295"/>
    </source>
</evidence>
<dbReference type="InterPro" id="IPR023296">
    <property type="entry name" value="Glyco_hydro_beta-prop_sf"/>
</dbReference>
<dbReference type="SMART" id="SM00640">
    <property type="entry name" value="Glyco_32"/>
    <property type="match status" value="1"/>
</dbReference>
<evidence type="ECO:0000256" key="2">
    <source>
        <dbReference type="ARBA" id="ARBA00012758"/>
    </source>
</evidence>
<dbReference type="Proteomes" id="UP000235777">
    <property type="component" value="Unassembled WGS sequence"/>
</dbReference>
<dbReference type="CDD" id="cd18609">
    <property type="entry name" value="GH32-like"/>
    <property type="match status" value="1"/>
</dbReference>
<evidence type="ECO:0000313" key="6">
    <source>
        <dbReference type="EMBL" id="PMS37221.1"/>
    </source>
</evidence>
<comment type="caution">
    <text evidence="6">The sequence shown here is derived from an EMBL/GenBank/DDBJ whole genome shotgun (WGS) entry which is preliminary data.</text>
</comment>
<dbReference type="RefSeq" id="WP_020566084.1">
    <property type="nucleotide sequence ID" value="NZ_KB890166.1"/>
</dbReference>
<dbReference type="InterPro" id="IPR051214">
    <property type="entry name" value="GH32_Enzymes"/>
</dbReference>
<keyword evidence="7" id="KW-1185">Reference proteome</keyword>
<dbReference type="PANTHER" id="PTHR43101">
    <property type="entry name" value="BETA-FRUCTOSIDASE"/>
    <property type="match status" value="1"/>
</dbReference>
<dbReference type="EMBL" id="PNYC01000004">
    <property type="protein sequence ID" value="PMS37221.1"/>
    <property type="molecule type" value="Genomic_DNA"/>
</dbReference>
<name>A0A2N7X6L1_9BURK</name>
<keyword evidence="4" id="KW-0326">Glycosidase</keyword>
<organism evidence="6 7">
    <name type="scientific">Trinickia symbiotica</name>
    <dbReference type="NCBI Taxonomy" id="863227"/>
    <lineage>
        <taxon>Bacteria</taxon>
        <taxon>Pseudomonadati</taxon>
        <taxon>Pseudomonadota</taxon>
        <taxon>Betaproteobacteria</taxon>
        <taxon>Burkholderiales</taxon>
        <taxon>Burkholderiaceae</taxon>
        <taxon>Trinickia</taxon>
    </lineage>
</organism>
<dbReference type="GO" id="GO:0004564">
    <property type="term" value="F:beta-fructofuranosidase activity"/>
    <property type="evidence" value="ECO:0007669"/>
    <property type="project" value="UniProtKB-EC"/>
</dbReference>
<dbReference type="GO" id="GO:0005975">
    <property type="term" value="P:carbohydrate metabolic process"/>
    <property type="evidence" value="ECO:0007669"/>
    <property type="project" value="InterPro"/>
</dbReference>
<dbReference type="SUPFAM" id="SSF75005">
    <property type="entry name" value="Arabinanase/levansucrase/invertase"/>
    <property type="match status" value="1"/>
</dbReference>
<dbReference type="InterPro" id="IPR001362">
    <property type="entry name" value="Glyco_hydro_32"/>
</dbReference>
<evidence type="ECO:0000256" key="1">
    <source>
        <dbReference type="ARBA" id="ARBA00009902"/>
    </source>
</evidence>
<gene>
    <name evidence="6" type="ORF">C0Z20_07770</name>
</gene>
<dbReference type="EC" id="3.2.1.26" evidence="2"/>
<reference evidence="6 7" key="1">
    <citation type="submission" date="2018-01" db="EMBL/GenBank/DDBJ databases">
        <title>Whole genome analyses suggest that Burkholderia sensu lato contains two further novel genera in the rhizoxinica-symbiotica group Mycetohabitans gen. nov., and Trinickia gen. nov.: implications for the evolution of diazotrophy and nodulation in the Burkholderiaceae.</title>
        <authorList>
            <person name="Estrada-de los Santos P."/>
            <person name="Palmer M."/>
            <person name="Chavez-Ramirez B."/>
            <person name="Beukes C."/>
            <person name="Steenkamp E.T."/>
            <person name="Hirsch A.M."/>
            <person name="Manyaka P."/>
            <person name="Maluk M."/>
            <person name="Lafos M."/>
            <person name="Crook M."/>
            <person name="Gross E."/>
            <person name="Simon M.F."/>
            <person name="Bueno dos Reis Junior F."/>
            <person name="Poole P.S."/>
            <person name="Venter S.N."/>
            <person name="James E.K."/>
        </authorList>
    </citation>
    <scope>NUCLEOTIDE SEQUENCE [LARGE SCALE GENOMIC DNA]</scope>
    <source>
        <strain evidence="6 7">JPY 581</strain>
    </source>
</reference>
<feature type="domain" description="Glycosyl hydrolase family 32 N-terminal" evidence="5">
    <location>
        <begin position="19"/>
        <end position="249"/>
    </location>
</feature>